<evidence type="ECO:0000259" key="3">
    <source>
        <dbReference type="Pfam" id="PF01055"/>
    </source>
</evidence>
<evidence type="ECO:0000313" key="7">
    <source>
        <dbReference type="Proteomes" id="UP000245768"/>
    </source>
</evidence>
<comment type="similarity">
    <text evidence="1 2">Belongs to the glycosyl hydrolase 31 family.</text>
</comment>
<dbReference type="InterPro" id="IPR011013">
    <property type="entry name" value="Gal_mutarotase_sf_dom"/>
</dbReference>
<accession>A0A316YJN4</accession>
<dbReference type="STRING" id="215250.A0A316YJN4"/>
<organism evidence="6 7">
    <name type="scientific">Acaromyces ingoldii</name>
    <dbReference type="NCBI Taxonomy" id="215250"/>
    <lineage>
        <taxon>Eukaryota</taxon>
        <taxon>Fungi</taxon>
        <taxon>Dikarya</taxon>
        <taxon>Basidiomycota</taxon>
        <taxon>Ustilaginomycotina</taxon>
        <taxon>Exobasidiomycetes</taxon>
        <taxon>Exobasidiales</taxon>
        <taxon>Cryptobasidiaceae</taxon>
        <taxon>Acaromyces</taxon>
    </lineage>
</organism>
<dbReference type="InParanoid" id="A0A316YJN4"/>
<dbReference type="GeneID" id="37045431"/>
<gene>
    <name evidence="6" type="ORF">FA10DRAFT_279090</name>
</gene>
<dbReference type="CDD" id="cd14752">
    <property type="entry name" value="GH31_N"/>
    <property type="match status" value="1"/>
</dbReference>
<dbReference type="InterPro" id="IPR017853">
    <property type="entry name" value="GH"/>
</dbReference>
<evidence type="ECO:0000256" key="2">
    <source>
        <dbReference type="RuleBase" id="RU361185"/>
    </source>
</evidence>
<protein>
    <submittedName>
        <fullName evidence="6">31 glucosidase</fullName>
    </submittedName>
</protein>
<keyword evidence="7" id="KW-1185">Reference proteome</keyword>
<dbReference type="Pfam" id="PF21365">
    <property type="entry name" value="Glyco_hydro_31_3rd"/>
    <property type="match status" value="1"/>
</dbReference>
<dbReference type="RefSeq" id="XP_025376958.1">
    <property type="nucleotide sequence ID" value="XM_025523515.1"/>
</dbReference>
<dbReference type="AlphaFoldDB" id="A0A316YJN4"/>
<reference evidence="6 7" key="1">
    <citation type="journal article" date="2018" name="Mol. Biol. Evol.">
        <title>Broad Genomic Sampling Reveals a Smut Pathogenic Ancestry of the Fungal Clade Ustilaginomycotina.</title>
        <authorList>
            <person name="Kijpornyongpan T."/>
            <person name="Mondo S.J."/>
            <person name="Barry K."/>
            <person name="Sandor L."/>
            <person name="Lee J."/>
            <person name="Lipzen A."/>
            <person name="Pangilinan J."/>
            <person name="LaButti K."/>
            <person name="Hainaut M."/>
            <person name="Henrissat B."/>
            <person name="Grigoriev I.V."/>
            <person name="Spatafora J.W."/>
            <person name="Aime M.C."/>
        </authorList>
    </citation>
    <scope>NUCLEOTIDE SEQUENCE [LARGE SCALE GENOMIC DNA]</scope>
    <source>
        <strain evidence="6 7">MCA 4198</strain>
    </source>
</reference>
<dbReference type="GO" id="GO:0005975">
    <property type="term" value="P:carbohydrate metabolic process"/>
    <property type="evidence" value="ECO:0007669"/>
    <property type="project" value="InterPro"/>
</dbReference>
<dbReference type="PANTHER" id="PTHR43863:SF2">
    <property type="entry name" value="MALTASE-GLUCOAMYLASE"/>
    <property type="match status" value="1"/>
</dbReference>
<name>A0A316YJN4_9BASI</name>
<feature type="domain" description="Glycosyl hydrolase family 31 C-terminal" evidence="5">
    <location>
        <begin position="577"/>
        <end position="660"/>
    </location>
</feature>
<dbReference type="InterPro" id="IPR051816">
    <property type="entry name" value="Glycosyl_Hydrolase_31"/>
</dbReference>
<dbReference type="InterPro" id="IPR013780">
    <property type="entry name" value="Glyco_hydro_b"/>
</dbReference>
<dbReference type="InterPro" id="IPR048395">
    <property type="entry name" value="Glyco_hydro_31_C"/>
</dbReference>
<dbReference type="InterPro" id="IPR025887">
    <property type="entry name" value="Glyco_hydro_31_N_dom"/>
</dbReference>
<dbReference type="Pfam" id="PF13802">
    <property type="entry name" value="Gal_mutarotas_2"/>
    <property type="match status" value="1"/>
</dbReference>
<dbReference type="Gene3D" id="3.20.20.80">
    <property type="entry name" value="Glycosidases"/>
    <property type="match status" value="1"/>
</dbReference>
<feature type="domain" description="Glycoside hydrolase family 31 TIM barrel" evidence="3">
    <location>
        <begin position="232"/>
        <end position="566"/>
    </location>
</feature>
<dbReference type="CDD" id="cd06591">
    <property type="entry name" value="GH31_xylosidase_XylS"/>
    <property type="match status" value="1"/>
</dbReference>
<dbReference type="SUPFAM" id="SSF51445">
    <property type="entry name" value="(Trans)glycosidases"/>
    <property type="match status" value="1"/>
</dbReference>
<dbReference type="InterPro" id="IPR000322">
    <property type="entry name" value="Glyco_hydro_31_TIM"/>
</dbReference>
<dbReference type="Pfam" id="PF01055">
    <property type="entry name" value="Glyco_hydro_31_2nd"/>
    <property type="match status" value="1"/>
</dbReference>
<evidence type="ECO:0000259" key="5">
    <source>
        <dbReference type="Pfam" id="PF21365"/>
    </source>
</evidence>
<keyword evidence="2" id="KW-0378">Hydrolase</keyword>
<dbReference type="Proteomes" id="UP000245768">
    <property type="component" value="Unassembled WGS sequence"/>
</dbReference>
<dbReference type="OrthoDB" id="10070917at2759"/>
<evidence type="ECO:0000256" key="1">
    <source>
        <dbReference type="ARBA" id="ARBA00007806"/>
    </source>
</evidence>
<dbReference type="Gene3D" id="2.60.40.1760">
    <property type="entry name" value="glycosyl hydrolase (family 31)"/>
    <property type="match status" value="1"/>
</dbReference>
<dbReference type="Gene3D" id="2.60.40.1180">
    <property type="entry name" value="Golgi alpha-mannosidase II"/>
    <property type="match status" value="1"/>
</dbReference>
<proteinExistence type="inferred from homology"/>
<dbReference type="GO" id="GO:0030246">
    <property type="term" value="F:carbohydrate binding"/>
    <property type="evidence" value="ECO:0007669"/>
    <property type="project" value="InterPro"/>
</dbReference>
<dbReference type="EMBL" id="KZ819636">
    <property type="protein sequence ID" value="PWN89760.1"/>
    <property type="molecule type" value="Genomic_DNA"/>
</dbReference>
<feature type="domain" description="Glycoside hydrolase family 31 N-terminal" evidence="4">
    <location>
        <begin position="18"/>
        <end position="186"/>
    </location>
</feature>
<dbReference type="PANTHER" id="PTHR43863">
    <property type="entry name" value="HYDROLASE, PUTATIVE (AFU_ORTHOLOGUE AFUA_1G03140)-RELATED"/>
    <property type="match status" value="1"/>
</dbReference>
<evidence type="ECO:0000313" key="6">
    <source>
        <dbReference type="EMBL" id="PWN89760.1"/>
    </source>
</evidence>
<keyword evidence="2" id="KW-0326">Glycosidase</keyword>
<dbReference type="SUPFAM" id="SSF51011">
    <property type="entry name" value="Glycosyl hydrolase domain"/>
    <property type="match status" value="1"/>
</dbReference>
<dbReference type="GO" id="GO:0004553">
    <property type="term" value="F:hydrolase activity, hydrolyzing O-glycosyl compounds"/>
    <property type="evidence" value="ECO:0007669"/>
    <property type="project" value="InterPro"/>
</dbReference>
<sequence length="661" mass="75265">MIEAKEDSVVYAYDGETVRVEAWGPNAVRIRAVRQPDLPDLTWALSETPKQASATVSRTSDGTAILTNGNINVNISSRGKIVIANQHGKILLEEYMRNRDDPVDPKCSALLIDAREFKPLMGGDYEITARFESQDRTEKIYGMGQYQQPLLNLKGAELELAQRNSQASVPFAVSSRGYGFLWNNPAVGRAFFGTNVMSFEARSSKVLDYWVVAGDEPKKIVEAYAEVTGKVPMMPEYGLSFWQCKLRYQTQEELLGVAREYRKRNLPIDLIVIDFFHWPLQGEWKFDKTYWPDPAAMIRELKALKIELMISIWPTVDKRSENFNHMLEHGHLVRTERGARLQFDFEGECTYVDFTSQAARDYVWSIAKANYYDLGIKTFWLDEAEPEYITYAFDNYRYALGPVLQVGNFYPVTYAQAFFEGQTAQGQENIVNLLRCAWAGSQKFGALVWSGDIGSSWSTFRNQLCAGLNMGLAGLPWWTTDIGGFHGGDPNDPKFQELLIRWFAWGAFCPVMRLHGDREPRQPQQGTTGGAGCCSGADNEVWSFGEQAYAICEKYMHIREELREYTRSLMREAHERGAPVMRTLFYVFPDDQAAWEVEDEYMYGDKYLVAPILNPGQRSRKVYLPAGCDWVRFQSAGEKLKGGRHIEADAPLDDMPVYVRV</sequence>
<evidence type="ECO:0000259" key="4">
    <source>
        <dbReference type="Pfam" id="PF13802"/>
    </source>
</evidence>
<dbReference type="SUPFAM" id="SSF74650">
    <property type="entry name" value="Galactose mutarotase-like"/>
    <property type="match status" value="1"/>
</dbReference>